<dbReference type="RefSeq" id="NP_499121.1">
    <property type="nucleotide sequence ID" value="NM_066720.4"/>
</dbReference>
<dbReference type="EMBL" id="BX284603">
    <property type="protein sequence ID" value="CAA82385.1"/>
    <property type="molecule type" value="Genomic_DNA"/>
</dbReference>
<feature type="signal peptide" evidence="2">
    <location>
        <begin position="1"/>
        <end position="16"/>
    </location>
</feature>
<dbReference type="WormBase" id="C48B4.12b">
    <property type="protein sequence ID" value="CE20577"/>
    <property type="gene ID" value="WBGene00008175"/>
</dbReference>
<dbReference type="AGR" id="WB:WBGene00008175"/>
<reference evidence="3 4" key="1">
    <citation type="journal article" date="1998" name="Science">
        <title>Genome sequence of the nematode C. elegans: a platform for investigating biology.</title>
        <authorList>
            <consortium name="The C. elegans sequencing consortium"/>
            <person name="Sulson J.E."/>
            <person name="Waterston R."/>
        </authorList>
    </citation>
    <scope>NUCLEOTIDE SEQUENCE [LARGE SCALE GENOMIC DNA]</scope>
    <source>
        <strain evidence="3 4">Bristol N2</strain>
    </source>
</reference>
<evidence type="ECO:0000313" key="5">
    <source>
        <dbReference type="WormBase" id="C48B4.12b"/>
    </source>
</evidence>
<evidence type="ECO:0000256" key="1">
    <source>
        <dbReference type="SAM" id="MobiDB-lite"/>
    </source>
</evidence>
<name>G5EFZ6_CAEEL</name>
<keyword evidence="4" id="KW-1185">Reference proteome</keyword>
<keyword evidence="2" id="KW-0732">Signal</keyword>
<dbReference type="Bgee" id="WBGene00008175">
    <property type="expression patterns" value="Expressed in material anatomical entity and 2 other cell types or tissues"/>
</dbReference>
<dbReference type="OMA" id="KGDWPAR"/>
<feature type="compositionally biased region" description="Polar residues" evidence="1">
    <location>
        <begin position="57"/>
        <end position="68"/>
    </location>
</feature>
<evidence type="ECO:0000313" key="3">
    <source>
        <dbReference type="EMBL" id="CAA82385.1"/>
    </source>
</evidence>
<dbReference type="STRING" id="6239.C48B4.12b.1"/>
<feature type="chain" id="PRO_5003476032" evidence="2">
    <location>
        <begin position="17"/>
        <end position="193"/>
    </location>
</feature>
<accession>G5EFZ6</accession>
<evidence type="ECO:0000256" key="2">
    <source>
        <dbReference type="SAM" id="SignalP"/>
    </source>
</evidence>
<dbReference type="InParanoid" id="G5EFZ6"/>
<dbReference type="OrthoDB" id="5831500at2759"/>
<organism evidence="3 4">
    <name type="scientific">Caenorhabditis elegans</name>
    <dbReference type="NCBI Taxonomy" id="6239"/>
    <lineage>
        <taxon>Eukaryota</taxon>
        <taxon>Metazoa</taxon>
        <taxon>Ecdysozoa</taxon>
        <taxon>Nematoda</taxon>
        <taxon>Chromadorea</taxon>
        <taxon>Rhabditida</taxon>
        <taxon>Rhabditina</taxon>
        <taxon>Rhabditomorpha</taxon>
        <taxon>Rhabditoidea</taxon>
        <taxon>Rhabditidae</taxon>
        <taxon>Peloderinae</taxon>
        <taxon>Caenorhabditis</taxon>
    </lineage>
</organism>
<dbReference type="FunCoup" id="G5EFZ6">
    <property type="interactions" value="1522"/>
</dbReference>
<evidence type="ECO:0000313" key="4">
    <source>
        <dbReference type="Proteomes" id="UP000001940"/>
    </source>
</evidence>
<dbReference type="KEGG" id="cel:CELE_C48B4.12"/>
<sequence>MRHLILLLVTISMVSAMGYIGVLKGNRGSPKKPTGDWPSRFPQHPAGFSYKCKNRQFETSGPSQNQPPIGNDGEETPKPTPKPTTTTTVKPTSPTTLKMTSPTTTTKKPAPAAPTATTFWIRSPTPPNTPAPVVKGGAAYTLGHPQFATVKPVSVFAPDAALHPLNGAAGNMDFDIKPVGVPKGPRAVIDPDA</sequence>
<feature type="region of interest" description="Disordered" evidence="1">
    <location>
        <begin position="27"/>
        <end position="124"/>
    </location>
</feature>
<gene>
    <name evidence="3 5" type="ORF">C48B4.12</name>
    <name evidence="3" type="ORF">CELE_C48B4.12</name>
</gene>
<dbReference type="PaxDb" id="6239-C48B4.12b"/>
<dbReference type="AlphaFoldDB" id="G5EFZ6"/>
<dbReference type="eggNOG" id="ENOG502THPG">
    <property type="taxonomic scope" value="Eukaryota"/>
</dbReference>
<dbReference type="GeneID" id="176354"/>
<dbReference type="Proteomes" id="UP000001940">
    <property type="component" value="Chromosome III"/>
</dbReference>
<proteinExistence type="predicted"/>
<protein>
    <submittedName>
        <fullName evidence="3">Secreted protein</fullName>
    </submittedName>
</protein>
<feature type="compositionally biased region" description="Low complexity" evidence="1">
    <location>
        <begin position="83"/>
        <end position="118"/>
    </location>
</feature>
<dbReference type="ExpressionAtlas" id="G5EFZ6">
    <property type="expression patterns" value="baseline and differential"/>
</dbReference>
<dbReference type="CTD" id="176354"/>